<feature type="transmembrane region" description="Helical" evidence="2">
    <location>
        <begin position="129"/>
        <end position="162"/>
    </location>
</feature>
<proteinExistence type="predicted"/>
<keyword evidence="3" id="KW-0496">Mitochondrion</keyword>
<keyword evidence="2" id="KW-1133">Transmembrane helix</keyword>
<feature type="transmembrane region" description="Helical" evidence="2">
    <location>
        <begin position="6"/>
        <end position="27"/>
    </location>
</feature>
<feature type="transmembrane region" description="Helical" evidence="2">
    <location>
        <begin position="88"/>
        <end position="109"/>
    </location>
</feature>
<evidence type="ECO:0000313" key="3">
    <source>
        <dbReference type="EMBL" id="QWS06145.1"/>
    </source>
</evidence>
<keyword evidence="2" id="KW-0472">Membrane</keyword>
<geneLocation type="mitochondrion" evidence="3"/>
<feature type="transmembrane region" description="Helical" evidence="2">
    <location>
        <begin position="64"/>
        <end position="81"/>
    </location>
</feature>
<sequence length="367" mass="43256">MLMTRYFYMCGAVYSSAIKLFTVINTLESISKAFSTNSLKTKVDLLLLHIITCKFVLILPSDKFNSSPIFLFWSFFLWYLGQSNNNDLLVRLSVLCFFIFTFLSLIYMIKLYSDILFKSVALQTNRDDYIIIKTLLLILITLNLIFLGLITIQIIVILIISVFKYFLNFYSSFKFSLFTGKSKLNINLKGIFSENNPKNPKNSNTNFFSDSNFKLRNKKKKINKDISKKALEMKEKLLKVQKTNIENATLQTKSSWNNNINIQSTLPSGKTMKRKWDSSIIIEEKQNFTFEDQLNRIQEEYKAYDNQDRKFRSIINNIKKEREEFYPNDAQFLFQDYLDILKSLKQNLKSMETQALKMKKRSWDGWM</sequence>
<keyword evidence="1" id="KW-0175">Coiled coil</keyword>
<protein>
    <submittedName>
        <fullName evidence="3">Uncharacterized protein</fullName>
    </submittedName>
</protein>
<name>A0A8F2BRY0_9HYPO</name>
<feature type="coiled-coil region" evidence="1">
    <location>
        <begin position="334"/>
        <end position="361"/>
    </location>
</feature>
<keyword evidence="2" id="KW-0812">Transmembrane</keyword>
<dbReference type="AlphaFoldDB" id="A0A8F2BRY0"/>
<evidence type="ECO:0000256" key="1">
    <source>
        <dbReference type="SAM" id="Coils"/>
    </source>
</evidence>
<gene>
    <name evidence="3" type="primary">ORF367</name>
</gene>
<reference evidence="3" key="2">
    <citation type="journal article" date="2021" name="Int. J. Mol. Sci.">
        <title>Comparative Analysis of Mitochondrial Genome Features among Four Clonostachys Species and Insight into Their Systematic Positions in the Order Hypocreales.</title>
        <authorList>
            <person name="Zhao Z."/>
            <person name="Zhu K."/>
            <person name="Tang D."/>
            <person name="Wang Y."/>
            <person name="Wang Y."/>
            <person name="Zhang G."/>
            <person name="Geng Y."/>
            <person name="Yu H."/>
        </authorList>
    </citation>
    <scope>NUCLEOTIDE SEQUENCE</scope>
</reference>
<reference evidence="3" key="1">
    <citation type="submission" date="2020-09" db="EMBL/GenBank/DDBJ databases">
        <authorList>
            <person name="Zhao Z.Y."/>
            <person name="Zhu K.F."/>
            <person name="Tang D.X."/>
            <person name="Wang Y.B."/>
            <person name="Wang Y."/>
            <person name="Geng Y.P."/>
            <person name="Yu H."/>
        </authorList>
    </citation>
    <scope>NUCLEOTIDE SEQUENCE</scope>
</reference>
<accession>A0A8F2BRY0</accession>
<evidence type="ECO:0000256" key="2">
    <source>
        <dbReference type="SAM" id="Phobius"/>
    </source>
</evidence>
<organism evidence="3">
    <name type="scientific">Clonostachys compactiuscula</name>
    <dbReference type="NCBI Taxonomy" id="122660"/>
    <lineage>
        <taxon>Eukaryota</taxon>
        <taxon>Fungi</taxon>
        <taxon>Dikarya</taxon>
        <taxon>Ascomycota</taxon>
        <taxon>Pezizomycotina</taxon>
        <taxon>Sordariomycetes</taxon>
        <taxon>Hypocreomycetidae</taxon>
        <taxon>Hypocreales</taxon>
        <taxon>Bionectriaceae</taxon>
        <taxon>Clonostachys</taxon>
    </lineage>
</organism>
<dbReference type="EMBL" id="MW030498">
    <property type="protein sequence ID" value="QWS06145.1"/>
    <property type="molecule type" value="Genomic_DNA"/>
</dbReference>